<feature type="transmembrane region" description="Helical" evidence="6">
    <location>
        <begin position="730"/>
        <end position="747"/>
    </location>
</feature>
<feature type="transmembrane region" description="Helical" evidence="6">
    <location>
        <begin position="234"/>
        <end position="259"/>
    </location>
</feature>
<dbReference type="PROSITE" id="PS50156">
    <property type="entry name" value="SSD"/>
    <property type="match status" value="1"/>
</dbReference>
<dbReference type="InterPro" id="IPR004869">
    <property type="entry name" value="MMPL_dom"/>
</dbReference>
<dbReference type="Gene3D" id="1.20.1640.10">
    <property type="entry name" value="Multidrug efflux transporter AcrB transmembrane domain"/>
    <property type="match status" value="2"/>
</dbReference>
<evidence type="ECO:0000256" key="6">
    <source>
        <dbReference type="SAM" id="Phobius"/>
    </source>
</evidence>
<keyword evidence="5 6" id="KW-0472">Membrane</keyword>
<keyword evidence="4 6" id="KW-1133">Transmembrane helix</keyword>
<evidence type="ECO:0000256" key="3">
    <source>
        <dbReference type="ARBA" id="ARBA00022692"/>
    </source>
</evidence>
<feature type="transmembrane region" description="Helical" evidence="6">
    <location>
        <begin position="655"/>
        <end position="675"/>
    </location>
</feature>
<reference evidence="8" key="1">
    <citation type="submission" date="2017-03" db="EMBL/GenBank/DDBJ databases">
        <authorList>
            <consortium name="AG Boll"/>
        </authorList>
    </citation>
    <scope>NUCLEOTIDE SEQUENCE [LARGE SCALE GENOMIC DNA]</scope>
    <source>
        <strain evidence="8">Chol</strain>
    </source>
</reference>
<feature type="transmembrane region" description="Helical" evidence="6">
    <location>
        <begin position="31"/>
        <end position="51"/>
    </location>
</feature>
<feature type="transmembrane region" description="Helical" evidence="6">
    <location>
        <begin position="294"/>
        <end position="311"/>
    </location>
</feature>
<organism evidence="8 9">
    <name type="scientific">Sterolibacterium denitrificans</name>
    <dbReference type="NCBI Taxonomy" id="157592"/>
    <lineage>
        <taxon>Bacteria</taxon>
        <taxon>Pseudomonadati</taxon>
        <taxon>Pseudomonadota</taxon>
        <taxon>Betaproteobacteria</taxon>
        <taxon>Nitrosomonadales</taxon>
        <taxon>Sterolibacteriaceae</taxon>
        <taxon>Sterolibacterium</taxon>
    </lineage>
</organism>
<dbReference type="PANTHER" id="PTHR33406:SF10">
    <property type="entry name" value="SSD DOMAIN-CONTAINING PROTEIN"/>
    <property type="match status" value="1"/>
</dbReference>
<dbReference type="AlphaFoldDB" id="A0A7Z7HTD1"/>
<accession>A0A7Z7HTD1</accession>
<dbReference type="SUPFAM" id="SSF82866">
    <property type="entry name" value="Multidrug efflux transporter AcrB transmembrane domain"/>
    <property type="match status" value="2"/>
</dbReference>
<dbReference type="GO" id="GO:0005886">
    <property type="term" value="C:plasma membrane"/>
    <property type="evidence" value="ECO:0007669"/>
    <property type="project" value="UniProtKB-SubCell"/>
</dbReference>
<sequence>MTTVDRRATPSYFRRFVDLCADFLINHRKSLFVVFVAMTLGFGWSMTRIQLDPGFLKMIPMTHPYMQTFEKYMTVFPGANQVLVNVRWKGEGDIYNKEFLDTLQKVTEAVFFTEGVQRSKLQSLFTPNVKYVEVTEEGFRGDVVVPAQFSSDNPEDLEQVRVNVTRSGEVGRLVASDLRSAMVSAELQETDPNNPGQRLNLYEVSKKMEEIRQKYETPNIDIGIMGFTMLVGEVVAGLLGVFTFFGIAFVITALLLYFYCRSLKLTVVALIVALLPVVWLLGLLPVINMGIDPISMLVPFLIFSIGVSHAVQMTNAWKLEMLKGATSVEAAHSAIRKLFIPGTVALVTNALGFMVIMNIEIPIVHELGITACLGVLLMIVTNKMMLPIILSHLSLEQRAMKPTTMDGLGKHPLWWRLSVFTLPKPALVIFAIAGALLVVGVLESRKLQVGDIGIGFPELRQSSRLNQDTKDIAESYQIGTDVLTVIAEAQGLEEGCLDYPLMNSLERLELFMRGVDGVQSVISAPTIGKIVVAAQNEGSPRWGAIGRTYDALRQGGRAYDPEYGINTEACQTIQVMIFLKDHKGATLAHVVKEAKRFIANEKNDHVLLRLAGGNAGVMAATNEAVEAAEITMLLAIFGAITLLCLITFRSWRAAVCIIVPLTLVSILCNALMPALGIGLKVATLPVIALGVGVGVDYGIYLFERIQHQMEHLGNDLRTAFYEAMCQRGTAAVFTAITMSIGVGTWAFSSLKFQADMGLLLAFMFLVNMLGAIFFLPALAAWLNMPSGKTDATDLDSPPIEALGD</sequence>
<feature type="domain" description="SSD" evidence="7">
    <location>
        <begin position="265"/>
        <end position="392"/>
    </location>
</feature>
<feature type="transmembrane region" description="Helical" evidence="6">
    <location>
        <begin position="338"/>
        <end position="359"/>
    </location>
</feature>
<evidence type="ECO:0000313" key="9">
    <source>
        <dbReference type="Proteomes" id="UP000242886"/>
    </source>
</evidence>
<feature type="transmembrane region" description="Helical" evidence="6">
    <location>
        <begin position="759"/>
        <end position="782"/>
    </location>
</feature>
<feature type="transmembrane region" description="Helical" evidence="6">
    <location>
        <begin position="265"/>
        <end position="287"/>
    </location>
</feature>
<evidence type="ECO:0000256" key="5">
    <source>
        <dbReference type="ARBA" id="ARBA00023136"/>
    </source>
</evidence>
<evidence type="ECO:0000313" key="8">
    <source>
        <dbReference type="EMBL" id="SMB32103.1"/>
    </source>
</evidence>
<gene>
    <name evidence="8" type="ORF">SDENCHOL_21283</name>
</gene>
<evidence type="ECO:0000259" key="7">
    <source>
        <dbReference type="PROSITE" id="PS50156"/>
    </source>
</evidence>
<comment type="subcellular location">
    <subcellularLocation>
        <location evidence="1">Cell membrane</location>
        <topology evidence="1">Multi-pass membrane protein</topology>
    </subcellularLocation>
</comment>
<name>A0A7Z7HTD1_9PROT</name>
<feature type="transmembrane region" description="Helical" evidence="6">
    <location>
        <begin position="681"/>
        <end position="702"/>
    </location>
</feature>
<keyword evidence="3 6" id="KW-0812">Transmembrane</keyword>
<feature type="transmembrane region" description="Helical" evidence="6">
    <location>
        <begin position="371"/>
        <end position="393"/>
    </location>
</feature>
<dbReference type="Proteomes" id="UP000242886">
    <property type="component" value="Chromosome SDENCHOL"/>
</dbReference>
<evidence type="ECO:0000256" key="1">
    <source>
        <dbReference type="ARBA" id="ARBA00004651"/>
    </source>
</evidence>
<evidence type="ECO:0000256" key="4">
    <source>
        <dbReference type="ARBA" id="ARBA00022989"/>
    </source>
</evidence>
<dbReference type="Pfam" id="PF03176">
    <property type="entry name" value="MMPL"/>
    <property type="match status" value="2"/>
</dbReference>
<protein>
    <submittedName>
        <fullName evidence="8">Exporters of the RND superfamily</fullName>
    </submittedName>
</protein>
<proteinExistence type="predicted"/>
<dbReference type="InterPro" id="IPR050545">
    <property type="entry name" value="Mycobact_MmpL"/>
</dbReference>
<keyword evidence="2" id="KW-1003">Cell membrane</keyword>
<dbReference type="PANTHER" id="PTHR33406">
    <property type="entry name" value="MEMBRANE PROTEIN MJ1562-RELATED"/>
    <property type="match status" value="1"/>
</dbReference>
<dbReference type="InterPro" id="IPR000731">
    <property type="entry name" value="SSD"/>
</dbReference>
<evidence type="ECO:0000256" key="2">
    <source>
        <dbReference type="ARBA" id="ARBA00022475"/>
    </source>
</evidence>
<keyword evidence="9" id="KW-1185">Reference proteome</keyword>
<dbReference type="EMBL" id="LT837803">
    <property type="protein sequence ID" value="SMB32103.1"/>
    <property type="molecule type" value="Genomic_DNA"/>
</dbReference>
<feature type="transmembrane region" description="Helical" evidence="6">
    <location>
        <begin position="630"/>
        <end position="648"/>
    </location>
</feature>
<dbReference type="RefSeq" id="WP_154717262.1">
    <property type="nucleotide sequence ID" value="NZ_LT837803.1"/>
</dbReference>
<feature type="transmembrane region" description="Helical" evidence="6">
    <location>
        <begin position="413"/>
        <end position="442"/>
    </location>
</feature>